<reference evidence="2" key="1">
    <citation type="submission" date="2013-11" db="EMBL/GenBank/DDBJ databases">
        <title>Genome sequence of the fusiform rust pathogen reveals effectors for host alternation and coevolution with pine.</title>
        <authorList>
            <consortium name="DOE Joint Genome Institute"/>
            <person name="Smith K."/>
            <person name="Pendleton A."/>
            <person name="Kubisiak T."/>
            <person name="Anderson C."/>
            <person name="Salamov A."/>
            <person name="Aerts A."/>
            <person name="Riley R."/>
            <person name="Clum A."/>
            <person name="Lindquist E."/>
            <person name="Ence D."/>
            <person name="Campbell M."/>
            <person name="Kronenberg Z."/>
            <person name="Feau N."/>
            <person name="Dhillon B."/>
            <person name="Hamelin R."/>
            <person name="Burleigh J."/>
            <person name="Smith J."/>
            <person name="Yandell M."/>
            <person name="Nelson C."/>
            <person name="Grigoriev I."/>
            <person name="Davis J."/>
        </authorList>
    </citation>
    <scope>NUCLEOTIDE SEQUENCE</scope>
    <source>
        <strain evidence="2">G11</strain>
    </source>
</reference>
<proteinExistence type="predicted"/>
<protein>
    <submittedName>
        <fullName evidence="2">Uncharacterized protein</fullName>
    </submittedName>
</protein>
<organism evidence="2 3">
    <name type="scientific">Cronartium quercuum f. sp. fusiforme G11</name>
    <dbReference type="NCBI Taxonomy" id="708437"/>
    <lineage>
        <taxon>Eukaryota</taxon>
        <taxon>Fungi</taxon>
        <taxon>Dikarya</taxon>
        <taxon>Basidiomycota</taxon>
        <taxon>Pucciniomycotina</taxon>
        <taxon>Pucciniomycetes</taxon>
        <taxon>Pucciniales</taxon>
        <taxon>Coleosporiaceae</taxon>
        <taxon>Cronartium</taxon>
    </lineage>
</organism>
<evidence type="ECO:0000256" key="1">
    <source>
        <dbReference type="SAM" id="SignalP"/>
    </source>
</evidence>
<dbReference type="AlphaFoldDB" id="A0A9P6N9V4"/>
<evidence type="ECO:0000313" key="3">
    <source>
        <dbReference type="Proteomes" id="UP000886653"/>
    </source>
</evidence>
<gene>
    <name evidence="2" type="ORF">CROQUDRAFT_726211</name>
</gene>
<feature type="signal peptide" evidence="1">
    <location>
        <begin position="1"/>
        <end position="21"/>
    </location>
</feature>
<keyword evidence="3" id="KW-1185">Reference proteome</keyword>
<keyword evidence="1" id="KW-0732">Signal</keyword>
<feature type="chain" id="PRO_5040280760" evidence="1">
    <location>
        <begin position="22"/>
        <end position="215"/>
    </location>
</feature>
<accession>A0A9P6N9V4</accession>
<dbReference type="Proteomes" id="UP000886653">
    <property type="component" value="Unassembled WGS sequence"/>
</dbReference>
<name>A0A9P6N9V4_9BASI</name>
<evidence type="ECO:0000313" key="2">
    <source>
        <dbReference type="EMBL" id="KAG0140314.1"/>
    </source>
</evidence>
<dbReference type="EMBL" id="MU167454">
    <property type="protein sequence ID" value="KAG0140314.1"/>
    <property type="molecule type" value="Genomic_DNA"/>
</dbReference>
<comment type="caution">
    <text evidence="2">The sequence shown here is derived from an EMBL/GenBank/DDBJ whole genome shotgun (WGS) entry which is preliminary data.</text>
</comment>
<sequence length="215" mass="24093">MFSTNVYLSLVLAFFVAQSQSIGVDTSFSKVNPNTFGGVTPHVSFNETFYLTKSYDFDYNATLYDKDGKAAYYVSPDAGINAIILSEAEHPDQVTIVRLLDCTKGRYPTYFFNSSRQQWIIEDDTHQPGPNDKVFISTSDVDPAGTIQSEFGNYTIAEFSVKDHVSQKGHRPEGAYYSAFIRENKGHQPWLKDTQTLTLLFILLNHGGHCAFSKA</sequence>